<dbReference type="PANTHER" id="PTHR42648">
    <property type="entry name" value="TRANSPOSASE, PUTATIVE-RELATED"/>
    <property type="match status" value="1"/>
</dbReference>
<keyword evidence="7" id="KW-0472">Membrane</keyword>
<dbReference type="Pfam" id="PF13976">
    <property type="entry name" value="gag_pre-integrs"/>
    <property type="match status" value="1"/>
</dbReference>
<keyword evidence="7" id="KW-0675">Receptor</keyword>
<evidence type="ECO:0000256" key="1">
    <source>
        <dbReference type="ARBA" id="ARBA00022723"/>
    </source>
</evidence>
<reference evidence="7 8" key="1">
    <citation type="submission" date="2024-01" db="EMBL/GenBank/DDBJ databases">
        <title>The complete chloroplast genome sequence of Lithospermum erythrorhizon: insights into the phylogenetic relationship among Boraginaceae species and the maternal lineages of purple gromwells.</title>
        <authorList>
            <person name="Okada T."/>
            <person name="Watanabe K."/>
        </authorList>
    </citation>
    <scope>NUCLEOTIDE SEQUENCE [LARGE SCALE GENOMIC DNA]</scope>
</reference>
<name>A0AAV3QS30_LITER</name>
<dbReference type="SUPFAM" id="SSF56672">
    <property type="entry name" value="DNA/RNA polymerases"/>
    <property type="match status" value="1"/>
</dbReference>
<dbReference type="InterPro" id="IPR043502">
    <property type="entry name" value="DNA/RNA_pol_sf"/>
</dbReference>
<protein>
    <submittedName>
        <fullName evidence="7">Transmembrane signal receptor</fullName>
    </submittedName>
</protein>
<sequence length="505" mass="57520">MRMNRMFTLNTENQESGEYVGDCLQVTSAALSKLWHERYGHLSYKGLHTLQNKQMVRGLPDFKAENITCVDCLNGKQANSAIPKRNNWRADKILELVHSDLCGPIQPISTSGKRCPTLAVKDMTPCEAWNGIKPAVDHFRVWGCLAHAHVPKVGRSKLDDRSITCIFLGVNEGTKGYRLMNTETKRIVICRDVIFEEDKCWEWEDDYKEQIKGDLEWNDDKAETGELDGHNHGEETVEPVTPVVSSPTSNTSSNNRGTQSSGEDGDFDQGRADTTQSARMDVRFCVRRSGSWPWIAKSIERNHTWTLIELPQGAKIIGVKWIYKTKRDENGEITKHKARLVAKGYTQQEGIDYSEVFAPIARMDTVRMVISNAAQKGWKSAFLHGELTEDVYVDQPRGYEVQGKEHQVYKLHKALYRLKQAPRAWYSRIEAHLANVGFQRCNSEQTLFTKRGNNNKIVVVSLYVDDLIYTGDDELILKQFKSSMMSEFEMTDLGCMNYFLGIEVT</sequence>
<dbReference type="Pfam" id="PF25597">
    <property type="entry name" value="SH3_retrovirus"/>
    <property type="match status" value="1"/>
</dbReference>
<dbReference type="GO" id="GO:0046872">
    <property type="term" value="F:metal ion binding"/>
    <property type="evidence" value="ECO:0007669"/>
    <property type="project" value="UniProtKB-KW"/>
</dbReference>
<dbReference type="InterPro" id="IPR039537">
    <property type="entry name" value="Retrotran_Ty1/copia-like"/>
</dbReference>
<dbReference type="Proteomes" id="UP001454036">
    <property type="component" value="Unassembled WGS sequence"/>
</dbReference>
<keyword evidence="1" id="KW-0479">Metal-binding</keyword>
<keyword evidence="8" id="KW-1185">Reference proteome</keyword>
<evidence type="ECO:0000256" key="2">
    <source>
        <dbReference type="ARBA" id="ARBA00022801"/>
    </source>
</evidence>
<dbReference type="EMBL" id="BAABME010022684">
    <property type="protein sequence ID" value="GAA0166350.1"/>
    <property type="molecule type" value="Genomic_DNA"/>
</dbReference>
<dbReference type="AlphaFoldDB" id="A0AAV3QS30"/>
<dbReference type="InterPro" id="IPR013103">
    <property type="entry name" value="RVT_2"/>
</dbReference>
<dbReference type="Pfam" id="PF07727">
    <property type="entry name" value="RVT_2"/>
    <property type="match status" value="1"/>
</dbReference>
<accession>A0AAV3QS30</accession>
<dbReference type="InterPro" id="IPR057670">
    <property type="entry name" value="SH3_retrovirus"/>
</dbReference>
<evidence type="ECO:0000259" key="4">
    <source>
        <dbReference type="Pfam" id="PF07727"/>
    </source>
</evidence>
<gene>
    <name evidence="7" type="ORF">LIER_40173</name>
</gene>
<feature type="domain" description="GAG-pre-integrase" evidence="5">
    <location>
        <begin position="27"/>
        <end position="77"/>
    </location>
</feature>
<evidence type="ECO:0000259" key="6">
    <source>
        <dbReference type="Pfam" id="PF25597"/>
    </source>
</evidence>
<comment type="caution">
    <text evidence="7">The sequence shown here is derived from an EMBL/GenBank/DDBJ whole genome shotgun (WGS) entry which is preliminary data.</text>
</comment>
<feature type="domain" description="Reverse transcriptase Ty1/copia-type" evidence="4">
    <location>
        <begin position="302"/>
        <end position="504"/>
    </location>
</feature>
<dbReference type="PANTHER" id="PTHR42648:SF18">
    <property type="entry name" value="RETROTRANSPOSON, UNCLASSIFIED-LIKE PROTEIN"/>
    <property type="match status" value="1"/>
</dbReference>
<feature type="region of interest" description="Disordered" evidence="3">
    <location>
        <begin position="221"/>
        <end position="272"/>
    </location>
</feature>
<keyword evidence="7" id="KW-0812">Transmembrane</keyword>
<dbReference type="InterPro" id="IPR025724">
    <property type="entry name" value="GAG-pre-integrase_dom"/>
</dbReference>
<evidence type="ECO:0000313" key="8">
    <source>
        <dbReference type="Proteomes" id="UP001454036"/>
    </source>
</evidence>
<evidence type="ECO:0000256" key="3">
    <source>
        <dbReference type="SAM" id="MobiDB-lite"/>
    </source>
</evidence>
<keyword evidence="2" id="KW-0378">Hydrolase</keyword>
<organism evidence="7 8">
    <name type="scientific">Lithospermum erythrorhizon</name>
    <name type="common">Purple gromwell</name>
    <name type="synonym">Lithospermum officinale var. erythrorhizon</name>
    <dbReference type="NCBI Taxonomy" id="34254"/>
    <lineage>
        <taxon>Eukaryota</taxon>
        <taxon>Viridiplantae</taxon>
        <taxon>Streptophyta</taxon>
        <taxon>Embryophyta</taxon>
        <taxon>Tracheophyta</taxon>
        <taxon>Spermatophyta</taxon>
        <taxon>Magnoliopsida</taxon>
        <taxon>eudicotyledons</taxon>
        <taxon>Gunneridae</taxon>
        <taxon>Pentapetalae</taxon>
        <taxon>asterids</taxon>
        <taxon>lamiids</taxon>
        <taxon>Boraginales</taxon>
        <taxon>Boraginaceae</taxon>
        <taxon>Boraginoideae</taxon>
        <taxon>Lithospermeae</taxon>
        <taxon>Lithospermum</taxon>
    </lineage>
</organism>
<proteinExistence type="predicted"/>
<evidence type="ECO:0000313" key="7">
    <source>
        <dbReference type="EMBL" id="GAA0166350.1"/>
    </source>
</evidence>
<feature type="compositionally biased region" description="Low complexity" evidence="3">
    <location>
        <begin position="238"/>
        <end position="255"/>
    </location>
</feature>
<feature type="compositionally biased region" description="Basic and acidic residues" evidence="3">
    <location>
        <begin position="221"/>
        <end position="235"/>
    </location>
</feature>
<evidence type="ECO:0000259" key="5">
    <source>
        <dbReference type="Pfam" id="PF13976"/>
    </source>
</evidence>
<feature type="domain" description="Retroviral polymerase SH3-like" evidence="6">
    <location>
        <begin position="144"/>
        <end position="208"/>
    </location>
</feature>
<dbReference type="GO" id="GO:0016787">
    <property type="term" value="F:hydrolase activity"/>
    <property type="evidence" value="ECO:0007669"/>
    <property type="project" value="UniProtKB-KW"/>
</dbReference>